<comment type="caution">
    <text evidence="1">The sequence shown here is derived from an EMBL/GenBank/DDBJ whole genome shotgun (WGS) entry which is preliminary data.</text>
</comment>
<keyword evidence="2" id="KW-1185">Reference proteome</keyword>
<sequence>MALRAGLPFLAPDGTVATDAIVILQIAAQVPNLAYDSESGDQRGCSIFMDGDRGRAFAGRFLSAARWNLQCSPTTAGLCILPSSLYAYASRRHGPAYWELVRPKLQRAKEKTMILPAKFRPATCTSSFWYDGADTGAAPTPVELCSHIPPPAVESPLTEAIDAVNSITECRTYDEWRARVDTAVEAVKMWLEGMASSGENNVLPATNGAAPRFLDLLATTLEAVLND</sequence>
<proteinExistence type="predicted"/>
<evidence type="ECO:0000313" key="1">
    <source>
        <dbReference type="EMBL" id="KAJ6446999.1"/>
    </source>
</evidence>
<organism evidence="1 2">
    <name type="scientific">Purpureocillium lavendulum</name>
    <dbReference type="NCBI Taxonomy" id="1247861"/>
    <lineage>
        <taxon>Eukaryota</taxon>
        <taxon>Fungi</taxon>
        <taxon>Dikarya</taxon>
        <taxon>Ascomycota</taxon>
        <taxon>Pezizomycotina</taxon>
        <taxon>Sordariomycetes</taxon>
        <taxon>Hypocreomycetidae</taxon>
        <taxon>Hypocreales</taxon>
        <taxon>Ophiocordycipitaceae</taxon>
        <taxon>Purpureocillium</taxon>
    </lineage>
</organism>
<name>A0AB34G633_9HYPO</name>
<dbReference type="Proteomes" id="UP001163105">
    <property type="component" value="Unassembled WGS sequence"/>
</dbReference>
<reference evidence="1" key="1">
    <citation type="submission" date="2023-01" db="EMBL/GenBank/DDBJ databases">
        <title>The growth and conidiation of Purpureocillium lavendulum are regulated by nitrogen source and histone H3K14 acetylation.</title>
        <authorList>
            <person name="Tang P."/>
            <person name="Han J."/>
            <person name="Zhang C."/>
            <person name="Tang P."/>
            <person name="Qi F."/>
            <person name="Zhang K."/>
            <person name="Liang L."/>
        </authorList>
    </citation>
    <scope>NUCLEOTIDE SEQUENCE</scope>
    <source>
        <strain evidence="1">YMF1.00683</strain>
    </source>
</reference>
<protein>
    <submittedName>
        <fullName evidence="1">Uncharacterized protein</fullName>
    </submittedName>
</protein>
<gene>
    <name evidence="1" type="ORF">O9K51_01774</name>
</gene>
<dbReference type="EMBL" id="JAQHRD010000001">
    <property type="protein sequence ID" value="KAJ6446999.1"/>
    <property type="molecule type" value="Genomic_DNA"/>
</dbReference>
<dbReference type="AlphaFoldDB" id="A0AB34G633"/>
<accession>A0AB34G633</accession>
<evidence type="ECO:0000313" key="2">
    <source>
        <dbReference type="Proteomes" id="UP001163105"/>
    </source>
</evidence>